<evidence type="ECO:0000256" key="1">
    <source>
        <dbReference type="ARBA" id="ARBA00002598"/>
    </source>
</evidence>
<feature type="compositionally biased region" description="Basic and acidic residues" evidence="9">
    <location>
        <begin position="19"/>
        <end position="33"/>
    </location>
</feature>
<evidence type="ECO:0000256" key="4">
    <source>
        <dbReference type="ARBA" id="ARBA00022692"/>
    </source>
</evidence>
<evidence type="ECO:0000256" key="7">
    <source>
        <dbReference type="ARBA" id="ARBA00035120"/>
    </source>
</evidence>
<feature type="transmembrane region" description="Helical" evidence="10">
    <location>
        <begin position="268"/>
        <end position="289"/>
    </location>
</feature>
<dbReference type="PANTHER" id="PTHR28259">
    <property type="entry name" value="FLUORIDE EXPORT PROTEIN 1-RELATED"/>
    <property type="match status" value="1"/>
</dbReference>
<dbReference type="GO" id="GO:0005886">
    <property type="term" value="C:plasma membrane"/>
    <property type="evidence" value="ECO:0007669"/>
    <property type="project" value="UniProtKB-SubCell"/>
</dbReference>
<organism evidence="11 12">
    <name type="scientific">Rhypophila decipiens</name>
    <dbReference type="NCBI Taxonomy" id="261697"/>
    <lineage>
        <taxon>Eukaryota</taxon>
        <taxon>Fungi</taxon>
        <taxon>Dikarya</taxon>
        <taxon>Ascomycota</taxon>
        <taxon>Pezizomycotina</taxon>
        <taxon>Sordariomycetes</taxon>
        <taxon>Sordariomycetidae</taxon>
        <taxon>Sordariales</taxon>
        <taxon>Naviculisporaceae</taxon>
        <taxon>Rhypophila</taxon>
    </lineage>
</organism>
<keyword evidence="12" id="KW-1185">Reference proteome</keyword>
<evidence type="ECO:0000313" key="12">
    <source>
        <dbReference type="Proteomes" id="UP001301769"/>
    </source>
</evidence>
<reference evidence="11" key="1">
    <citation type="journal article" date="2023" name="Mol. Phylogenet. Evol.">
        <title>Genome-scale phylogeny and comparative genomics of the fungal order Sordariales.</title>
        <authorList>
            <person name="Hensen N."/>
            <person name="Bonometti L."/>
            <person name="Westerberg I."/>
            <person name="Brannstrom I.O."/>
            <person name="Guillou S."/>
            <person name="Cros-Aarteil S."/>
            <person name="Calhoun S."/>
            <person name="Haridas S."/>
            <person name="Kuo A."/>
            <person name="Mondo S."/>
            <person name="Pangilinan J."/>
            <person name="Riley R."/>
            <person name="LaButti K."/>
            <person name="Andreopoulos B."/>
            <person name="Lipzen A."/>
            <person name="Chen C."/>
            <person name="Yan M."/>
            <person name="Daum C."/>
            <person name="Ng V."/>
            <person name="Clum A."/>
            <person name="Steindorff A."/>
            <person name="Ohm R.A."/>
            <person name="Martin F."/>
            <person name="Silar P."/>
            <person name="Natvig D.O."/>
            <person name="Lalanne C."/>
            <person name="Gautier V."/>
            <person name="Ament-Velasquez S.L."/>
            <person name="Kruys A."/>
            <person name="Hutchinson M.I."/>
            <person name="Powell A.J."/>
            <person name="Barry K."/>
            <person name="Miller A.N."/>
            <person name="Grigoriev I.V."/>
            <person name="Debuchy R."/>
            <person name="Gladieux P."/>
            <person name="Hiltunen Thoren M."/>
            <person name="Johannesson H."/>
        </authorList>
    </citation>
    <scope>NUCLEOTIDE SEQUENCE</scope>
    <source>
        <strain evidence="11">PSN293</strain>
    </source>
</reference>
<feature type="transmembrane region" description="Helical" evidence="10">
    <location>
        <begin position="142"/>
        <end position="166"/>
    </location>
</feature>
<feature type="transmembrane region" description="Helical" evidence="10">
    <location>
        <begin position="178"/>
        <end position="197"/>
    </location>
</feature>
<dbReference type="PANTHER" id="PTHR28259:SF1">
    <property type="entry name" value="FLUORIDE EXPORT PROTEIN 1-RELATED"/>
    <property type="match status" value="1"/>
</dbReference>
<reference evidence="11" key="2">
    <citation type="submission" date="2023-05" db="EMBL/GenBank/DDBJ databases">
        <authorList>
            <consortium name="Lawrence Berkeley National Laboratory"/>
            <person name="Steindorff A."/>
            <person name="Hensen N."/>
            <person name="Bonometti L."/>
            <person name="Westerberg I."/>
            <person name="Brannstrom I.O."/>
            <person name="Guillou S."/>
            <person name="Cros-Aarteil S."/>
            <person name="Calhoun S."/>
            <person name="Haridas S."/>
            <person name="Kuo A."/>
            <person name="Mondo S."/>
            <person name="Pangilinan J."/>
            <person name="Riley R."/>
            <person name="Labutti K."/>
            <person name="Andreopoulos B."/>
            <person name="Lipzen A."/>
            <person name="Chen C."/>
            <person name="Yanf M."/>
            <person name="Daum C."/>
            <person name="Ng V."/>
            <person name="Clum A."/>
            <person name="Ohm R."/>
            <person name="Martin F."/>
            <person name="Silar P."/>
            <person name="Natvig D."/>
            <person name="Lalanne C."/>
            <person name="Gautier V."/>
            <person name="Ament-Velasquez S.L."/>
            <person name="Kruys A."/>
            <person name="Hutchinson M.I."/>
            <person name="Powell A.J."/>
            <person name="Barry K."/>
            <person name="Miller A.N."/>
            <person name="Grigoriev I.V."/>
            <person name="Debuchy R."/>
            <person name="Gladieux P."/>
            <person name="Thoren M.H."/>
            <person name="Johannesson H."/>
        </authorList>
    </citation>
    <scope>NUCLEOTIDE SEQUENCE</scope>
    <source>
        <strain evidence="11">PSN293</strain>
    </source>
</reference>
<evidence type="ECO:0000256" key="8">
    <source>
        <dbReference type="ARBA" id="ARBA00035585"/>
    </source>
</evidence>
<evidence type="ECO:0000256" key="5">
    <source>
        <dbReference type="ARBA" id="ARBA00022989"/>
    </source>
</evidence>
<dbReference type="GO" id="GO:1903425">
    <property type="term" value="F:fluoride transmembrane transporter activity"/>
    <property type="evidence" value="ECO:0007669"/>
    <property type="project" value="TreeGrafter"/>
</dbReference>
<sequence length="530" mass="56864">MTGHSDAPVKGHPRPNGLSDEHDAPETNRRFEDGVSQPPQHPDRAWALNSGHQDAAAYPGYPTGVTGQVQRPPSAPDDYDAPDSYVNLDEVVDVSPVQNPDEEPTRRYESLEGVRAREQEQHRRPSVGPVEEKKRKANVSKLATQLYTVSYLILFSILGTLARLGLQALVGDYPGAPVIFNSLWPNFAGCLVMGFLAEDVRLFRHELDIGSSTSTRTGTNPTAAATRRNDDTVNNTNAGSMIEPASSSSETTVSVDQKKSHAAIKKTIPLYIGLATGFCGSFTSFSSFIRDVFLALSNDLTDPSTPRNGGHSLSAVLAVILITISLCLSGLFIGAHIAIALHPVLPSLPFRFTRNILDRAAVILGLSAWLGAVFLCVFPPDRDSASSDETESWRGAVTFALVFAPMGCLLRFYLSLRLNSRVAGFPLGTFAANILGTTVLGVAWDVAHIPVDGVSCQVLQGIEDGFCGCLTTVSTWVSELAVLRRRNAYVYGGTSVGVGLAMLVAIMGGMRWGANDGMGFRELACVHSFG</sequence>
<feature type="transmembrane region" description="Helical" evidence="10">
    <location>
        <begin position="360"/>
        <end position="380"/>
    </location>
</feature>
<dbReference type="InterPro" id="IPR003691">
    <property type="entry name" value="FluC"/>
</dbReference>
<feature type="region of interest" description="Disordered" evidence="9">
    <location>
        <begin position="1"/>
        <end position="83"/>
    </location>
</feature>
<proteinExistence type="inferred from homology"/>
<gene>
    <name evidence="11" type="ORF">QBC37DRAFT_413141</name>
</gene>
<feature type="region of interest" description="Disordered" evidence="9">
    <location>
        <begin position="211"/>
        <end position="251"/>
    </location>
</feature>
<dbReference type="Pfam" id="PF02537">
    <property type="entry name" value="CRCB"/>
    <property type="match status" value="2"/>
</dbReference>
<feature type="transmembrane region" description="Helical" evidence="10">
    <location>
        <begin position="425"/>
        <end position="444"/>
    </location>
</feature>
<comment type="similarity">
    <text evidence="7">Belongs to the fluoride channel Fluc/FEX (TC 1.A.43) family.</text>
</comment>
<keyword evidence="5 10" id="KW-1133">Transmembrane helix</keyword>
<evidence type="ECO:0000313" key="11">
    <source>
        <dbReference type="EMBL" id="KAK4218048.1"/>
    </source>
</evidence>
<keyword evidence="3" id="KW-1003">Cell membrane</keyword>
<evidence type="ECO:0000256" key="6">
    <source>
        <dbReference type="ARBA" id="ARBA00023136"/>
    </source>
</evidence>
<evidence type="ECO:0000256" key="3">
    <source>
        <dbReference type="ARBA" id="ARBA00022475"/>
    </source>
</evidence>
<evidence type="ECO:0000256" key="9">
    <source>
        <dbReference type="SAM" id="MobiDB-lite"/>
    </source>
</evidence>
<feature type="transmembrane region" description="Helical" evidence="10">
    <location>
        <begin position="309"/>
        <end position="339"/>
    </location>
</feature>
<dbReference type="AlphaFoldDB" id="A0AAN7BBP7"/>
<dbReference type="Proteomes" id="UP001301769">
    <property type="component" value="Unassembled WGS sequence"/>
</dbReference>
<keyword evidence="4 10" id="KW-0812">Transmembrane</keyword>
<comment type="caution">
    <text evidence="11">The sequence shown here is derived from an EMBL/GenBank/DDBJ whole genome shotgun (WGS) entry which is preliminary data.</text>
</comment>
<name>A0AAN7BBP7_9PEZI</name>
<dbReference type="EMBL" id="MU858055">
    <property type="protein sequence ID" value="KAK4218048.1"/>
    <property type="molecule type" value="Genomic_DNA"/>
</dbReference>
<feature type="compositionally biased region" description="Polar residues" evidence="9">
    <location>
        <begin position="211"/>
        <end position="223"/>
    </location>
</feature>
<accession>A0AAN7BBP7</accession>
<protein>
    <submittedName>
        <fullName evidence="11">CrcB-like protein-domain-containing protein</fullName>
    </submittedName>
</protein>
<comment type="function">
    <text evidence="1">Fluoride channel required for the rapid expulsion of cytoplasmic fluoride.</text>
</comment>
<evidence type="ECO:0000256" key="2">
    <source>
        <dbReference type="ARBA" id="ARBA00004651"/>
    </source>
</evidence>
<feature type="transmembrane region" description="Helical" evidence="10">
    <location>
        <begin position="488"/>
        <end position="508"/>
    </location>
</feature>
<keyword evidence="6 10" id="KW-0472">Membrane</keyword>
<feature type="transmembrane region" description="Helical" evidence="10">
    <location>
        <begin position="392"/>
        <end position="413"/>
    </location>
</feature>
<evidence type="ECO:0000256" key="10">
    <source>
        <dbReference type="SAM" id="Phobius"/>
    </source>
</evidence>
<comment type="subcellular location">
    <subcellularLocation>
        <location evidence="2">Cell membrane</location>
        <topology evidence="2">Multi-pass membrane protein</topology>
    </subcellularLocation>
</comment>
<comment type="catalytic activity">
    <reaction evidence="8">
        <text>fluoride(in) = fluoride(out)</text>
        <dbReference type="Rhea" id="RHEA:76159"/>
        <dbReference type="ChEBI" id="CHEBI:17051"/>
    </reaction>
    <physiologicalReaction direction="left-to-right" evidence="8">
        <dbReference type="Rhea" id="RHEA:76160"/>
    </physiologicalReaction>
</comment>